<dbReference type="PANTHER" id="PTHR42852:SF13">
    <property type="entry name" value="PROTEIN DIPZ"/>
    <property type="match status" value="1"/>
</dbReference>
<keyword evidence="2" id="KW-0732">Signal</keyword>
<dbReference type="Proteomes" id="UP000223749">
    <property type="component" value="Chromosome"/>
</dbReference>
<accession>A0A2D1U200</accession>
<dbReference type="InterPro" id="IPR036249">
    <property type="entry name" value="Thioredoxin-like_sf"/>
</dbReference>
<dbReference type="InterPro" id="IPR000866">
    <property type="entry name" value="AhpC/TSA"/>
</dbReference>
<keyword evidence="1" id="KW-0676">Redox-active center</keyword>
<dbReference type="PROSITE" id="PS00194">
    <property type="entry name" value="THIOREDOXIN_1"/>
    <property type="match status" value="1"/>
</dbReference>
<feature type="chain" id="PRO_5013844016" description="Thioredoxin domain-containing protein" evidence="2">
    <location>
        <begin position="24"/>
        <end position="785"/>
    </location>
</feature>
<evidence type="ECO:0000313" key="4">
    <source>
        <dbReference type="EMBL" id="ATP55544.1"/>
    </source>
</evidence>
<dbReference type="Pfam" id="PF00578">
    <property type="entry name" value="AhpC-TSA"/>
    <property type="match status" value="1"/>
</dbReference>
<feature type="signal peptide" evidence="2">
    <location>
        <begin position="1"/>
        <end position="23"/>
    </location>
</feature>
<evidence type="ECO:0000256" key="1">
    <source>
        <dbReference type="ARBA" id="ARBA00023284"/>
    </source>
</evidence>
<organism evidence="4 5">
    <name type="scientific">Pedobacter ginsengisoli</name>
    <dbReference type="NCBI Taxonomy" id="363852"/>
    <lineage>
        <taxon>Bacteria</taxon>
        <taxon>Pseudomonadati</taxon>
        <taxon>Bacteroidota</taxon>
        <taxon>Sphingobacteriia</taxon>
        <taxon>Sphingobacteriales</taxon>
        <taxon>Sphingobacteriaceae</taxon>
        <taxon>Pedobacter</taxon>
    </lineage>
</organism>
<dbReference type="Gene3D" id="3.40.30.10">
    <property type="entry name" value="Glutaredoxin"/>
    <property type="match status" value="1"/>
</dbReference>
<dbReference type="PROSITE" id="PS51352">
    <property type="entry name" value="THIOREDOXIN_2"/>
    <property type="match status" value="1"/>
</dbReference>
<proteinExistence type="predicted"/>
<feature type="domain" description="Thioredoxin" evidence="3">
    <location>
        <begin position="644"/>
        <end position="783"/>
    </location>
</feature>
<dbReference type="CDD" id="cd02966">
    <property type="entry name" value="TlpA_like_family"/>
    <property type="match status" value="1"/>
</dbReference>
<evidence type="ECO:0000259" key="3">
    <source>
        <dbReference type="PROSITE" id="PS51352"/>
    </source>
</evidence>
<dbReference type="InterPro" id="IPR013766">
    <property type="entry name" value="Thioredoxin_domain"/>
</dbReference>
<gene>
    <name evidence="4" type="ORF">CPT03_03235</name>
</gene>
<dbReference type="SUPFAM" id="SSF52833">
    <property type="entry name" value="Thioredoxin-like"/>
    <property type="match status" value="1"/>
</dbReference>
<dbReference type="GO" id="GO:0016491">
    <property type="term" value="F:oxidoreductase activity"/>
    <property type="evidence" value="ECO:0007669"/>
    <property type="project" value="InterPro"/>
</dbReference>
<dbReference type="EMBL" id="CP024091">
    <property type="protein sequence ID" value="ATP55544.1"/>
    <property type="molecule type" value="Genomic_DNA"/>
</dbReference>
<dbReference type="InterPro" id="IPR050553">
    <property type="entry name" value="Thioredoxin_ResA/DsbE_sf"/>
</dbReference>
<dbReference type="AlphaFoldDB" id="A0A2D1U200"/>
<dbReference type="InterPro" id="IPR017937">
    <property type="entry name" value="Thioredoxin_CS"/>
</dbReference>
<evidence type="ECO:0000256" key="2">
    <source>
        <dbReference type="SAM" id="SignalP"/>
    </source>
</evidence>
<evidence type="ECO:0000313" key="5">
    <source>
        <dbReference type="Proteomes" id="UP000223749"/>
    </source>
</evidence>
<dbReference type="PANTHER" id="PTHR42852">
    <property type="entry name" value="THIOL:DISULFIDE INTERCHANGE PROTEIN DSBE"/>
    <property type="match status" value="1"/>
</dbReference>
<protein>
    <recommendedName>
        <fullName evidence="3">Thioredoxin domain-containing protein</fullName>
    </recommendedName>
</protein>
<keyword evidence="5" id="KW-1185">Reference proteome</keyword>
<dbReference type="KEGG" id="pgs:CPT03_03235"/>
<reference evidence="4 5" key="1">
    <citation type="submission" date="2017-10" db="EMBL/GenBank/DDBJ databases">
        <title>Whole genome of Pedobacter ginsengisoli T01R-27 isolated from tomato rhizosphere.</title>
        <authorList>
            <person name="Weon H.-Y."/>
            <person name="Lee S.A."/>
            <person name="Sang M.K."/>
            <person name="Song J."/>
        </authorList>
    </citation>
    <scope>NUCLEOTIDE SEQUENCE [LARGE SCALE GENOMIC DNA]</scope>
    <source>
        <strain evidence="4 5">T01R-27</strain>
    </source>
</reference>
<dbReference type="GO" id="GO:0016209">
    <property type="term" value="F:antioxidant activity"/>
    <property type="evidence" value="ECO:0007669"/>
    <property type="project" value="InterPro"/>
</dbReference>
<name>A0A2D1U200_9SPHI</name>
<sequence>MLLFMSRLLTLLFVFSFPYSALCQELNVPNGQQFAYTWHVVGKGGHKYDQLRTYIFRSLGRNDKGDNVFECQLVRAVEKDDPGASPDLDTDNPKATVFNNSGVLTPLALLQQPLTVTVSAKGKLLDIDGYDAVLSRVDRDWELQKGIRSQIESRKESLGYYIQDMFFQFPDQPIGSSGEWKDKRGVSYKMERLYGHPRGAVKVNKEVPEFNKASFSNESLLQISFVREGDVEEKGIYILDPKTGLVRDFSKNKSFEYSYSSVNDREVSELAIVMETNPKESNLDTAWLNMAIKTGLWSAAFGSGQDYNLEKMQRYFKTKDAQFEKTPLYQVNKLSLLQKLRKNPKAEALYSDLLMSIPNAYLSVPGLYHHLINKFHQLFEKDARLAYEVAGYFYQTKDFNSWLHETSAQNFLSSYSSNKESWDNGLEVVRLMHTDKNLAMRQTADPLFYWSQANKNPKDLNKLLSSANALSKMDNKTMQLGKGGRYGVLVYQLLVNEGKQAEANHLLDAILDKLHVVVVDTLYGGRKDDRSILAHAYQLKYLARKGSGDVNAIKYLSLAAQYSPTGPADKSRMSRYDKHFLKSKETYRQDFVEMLFSSGNEKQALKTFAAHISAEPESLEEMKSLYLRHFPQNDFKALMSDEVIVSWEKAPDFKLKDLNDNERTLKDYSGKWMVIDFWGTWCGPCVAELPEINTFNKELDEGKYPGATFLSIACKDYEQTVKAFLTKNNYEIPVLMSDNKIQFKYNIDGYPYKVMVSPTGRMITLERGKDWRKILKLFNRISGVW</sequence>